<evidence type="ECO:0000256" key="5">
    <source>
        <dbReference type="ARBA" id="ARBA00023136"/>
    </source>
</evidence>
<dbReference type="InterPro" id="IPR003760">
    <property type="entry name" value="PnrA-like"/>
</dbReference>
<keyword evidence="4" id="KW-0732">Signal</keyword>
<dbReference type="SUPFAM" id="SSF53822">
    <property type="entry name" value="Periplasmic binding protein-like I"/>
    <property type="match status" value="1"/>
</dbReference>
<accession>M3FGD7</accession>
<protein>
    <submittedName>
        <fullName evidence="8">Putative ABC transporter substrate binding protein</fullName>
    </submittedName>
</protein>
<evidence type="ECO:0000259" key="7">
    <source>
        <dbReference type="Pfam" id="PF02608"/>
    </source>
</evidence>
<dbReference type="AlphaFoldDB" id="M3FGD7"/>
<comment type="subcellular location">
    <subcellularLocation>
        <location evidence="1">Cell membrane</location>
        <topology evidence="1">Lipid-anchor</topology>
    </subcellularLocation>
</comment>
<evidence type="ECO:0000256" key="2">
    <source>
        <dbReference type="ARBA" id="ARBA00008610"/>
    </source>
</evidence>
<organism evidence="8 9">
    <name type="scientific">Streptomyces bottropensis ATCC 25435</name>
    <dbReference type="NCBI Taxonomy" id="1054862"/>
    <lineage>
        <taxon>Bacteria</taxon>
        <taxon>Bacillati</taxon>
        <taxon>Actinomycetota</taxon>
        <taxon>Actinomycetes</taxon>
        <taxon>Kitasatosporales</taxon>
        <taxon>Streptomycetaceae</taxon>
        <taxon>Streptomyces</taxon>
    </lineage>
</organism>
<dbReference type="GO" id="GO:0005886">
    <property type="term" value="C:plasma membrane"/>
    <property type="evidence" value="ECO:0007669"/>
    <property type="project" value="UniProtKB-SubCell"/>
</dbReference>
<dbReference type="InterPro" id="IPR028082">
    <property type="entry name" value="Peripla_BP_I"/>
</dbReference>
<dbReference type="Pfam" id="PF02608">
    <property type="entry name" value="Bmp"/>
    <property type="match status" value="1"/>
</dbReference>
<reference evidence="9" key="1">
    <citation type="journal article" date="2013" name="Genome Announc.">
        <title>Draft Genome Sequence of Streptomyces bottropensis ATCC 25435, a Bottromycin-Producing Actinomycete.</title>
        <authorList>
            <person name="Zhang H."/>
            <person name="Zhou W."/>
            <person name="Zhuang Y."/>
            <person name="Liang X."/>
            <person name="Liu T."/>
        </authorList>
    </citation>
    <scope>NUCLEOTIDE SEQUENCE [LARGE SCALE GENOMIC DNA]</scope>
    <source>
        <strain evidence="9">ATCC 25435</strain>
    </source>
</reference>
<sequence length="392" mass="40995">MHCIAFGQWTTPTEKHVQDLEQKENRSMNKIRILGGVAALSLTLAACGASTDTDSARSGDSGKPRIKFVINGNLGDRSFFDSAYAGLKKTEKDLGYSLKVVELGSDRTKWASGFEDAAAGDDYDVLAAGTVDTVDLVSELAPEYPDKKFWLFDGSVDYTGKSGCSNKCANVYSVTFKQNEAAYLAGFLADRLVADKSLPGSTEKNGKVGVIGGVKIPVIEDFVVGFKAGFEAAGGNPSSGVLVQYVGGDNPFGDPAKGKQIASAMYGQGAELVWPVAGSSGLGVFESAVAAKRYAFGVDSDQYRTLTDADQRQTVVTSILKNAGNALYLAAKANKAGTLAYGKPAAVGLAEDGVGYVENANFDKLVPAAVRAELKAQAAKVKSGAVKVPSAF</sequence>
<dbReference type="InterPro" id="IPR050957">
    <property type="entry name" value="BMP_lipoprotein"/>
</dbReference>
<keyword evidence="3" id="KW-1003">Cell membrane</keyword>
<name>M3FGD7_9ACTN</name>
<evidence type="ECO:0000256" key="1">
    <source>
        <dbReference type="ARBA" id="ARBA00004193"/>
    </source>
</evidence>
<keyword evidence="6" id="KW-0449">Lipoprotein</keyword>
<dbReference type="Gene3D" id="3.40.50.2300">
    <property type="match status" value="2"/>
</dbReference>
<feature type="domain" description="ABC transporter substrate-binding protein PnrA-like" evidence="7">
    <location>
        <begin position="64"/>
        <end position="376"/>
    </location>
</feature>
<proteinExistence type="inferred from homology"/>
<gene>
    <name evidence="8" type="ORF">SBD_6482</name>
</gene>
<dbReference type="Proteomes" id="UP000030760">
    <property type="component" value="Unassembled WGS sequence"/>
</dbReference>
<evidence type="ECO:0000313" key="9">
    <source>
        <dbReference type="Proteomes" id="UP000030760"/>
    </source>
</evidence>
<evidence type="ECO:0000256" key="6">
    <source>
        <dbReference type="ARBA" id="ARBA00023288"/>
    </source>
</evidence>
<dbReference type="EMBL" id="KB405095">
    <property type="protein sequence ID" value="EMF51960.1"/>
    <property type="molecule type" value="Genomic_DNA"/>
</dbReference>
<evidence type="ECO:0000313" key="8">
    <source>
        <dbReference type="EMBL" id="EMF51960.1"/>
    </source>
</evidence>
<keyword evidence="5" id="KW-0472">Membrane</keyword>
<evidence type="ECO:0000256" key="4">
    <source>
        <dbReference type="ARBA" id="ARBA00022729"/>
    </source>
</evidence>
<comment type="similarity">
    <text evidence="2">Belongs to the BMP lipoprotein family.</text>
</comment>
<dbReference type="PANTHER" id="PTHR34296">
    <property type="entry name" value="TRANSCRIPTIONAL ACTIVATOR PROTEIN MED"/>
    <property type="match status" value="1"/>
</dbReference>
<evidence type="ECO:0000256" key="3">
    <source>
        <dbReference type="ARBA" id="ARBA00022475"/>
    </source>
</evidence>
<dbReference type="PANTHER" id="PTHR34296:SF2">
    <property type="entry name" value="ABC TRANSPORTER GUANOSINE-BINDING PROTEIN NUPN"/>
    <property type="match status" value="1"/>
</dbReference>